<dbReference type="Pfam" id="PF01323">
    <property type="entry name" value="DSBA"/>
    <property type="match status" value="1"/>
</dbReference>
<dbReference type="GO" id="GO:0016853">
    <property type="term" value="F:isomerase activity"/>
    <property type="evidence" value="ECO:0007669"/>
    <property type="project" value="UniProtKB-KW"/>
</dbReference>
<sequence>MLLGGRGVPVSGNQSLRLDVWSDFACPWCYIGKRRLEGALARFEHADDVEVVWRSFELNARIPKGTRQPDHEYLAEKLTGTVERAKALTRNVTKVAAGDGLAFDYDNTLSVNTFDAHRFAHLAMAHGIGDEMHERLFSARLVTGEAINDPEVLTRIAVEVGVPEADAQRVATSDAHAEDVRRDEAEASRIGATGVPFVVFDGRYAVSGAQPVETFLSTLHKAYEPHTSTGVR</sequence>
<name>A0A3N1H1Y1_9PSEU</name>
<dbReference type="InterPro" id="IPR001853">
    <property type="entry name" value="DSBA-like_thioredoxin_dom"/>
</dbReference>
<dbReference type="GO" id="GO:0016491">
    <property type="term" value="F:oxidoreductase activity"/>
    <property type="evidence" value="ECO:0007669"/>
    <property type="project" value="InterPro"/>
</dbReference>
<protein>
    <submittedName>
        <fullName evidence="2">Putative DsbA family dithiol-disulfide isomerase</fullName>
    </submittedName>
</protein>
<dbReference type="InterPro" id="IPR036249">
    <property type="entry name" value="Thioredoxin-like_sf"/>
</dbReference>
<dbReference type="EMBL" id="RJKM01000001">
    <property type="protein sequence ID" value="ROP36551.1"/>
    <property type="molecule type" value="Genomic_DNA"/>
</dbReference>
<gene>
    <name evidence="2" type="ORF">EDD40_1825</name>
</gene>
<proteinExistence type="predicted"/>
<organism evidence="2 3">
    <name type="scientific">Saccharothrix texasensis</name>
    <dbReference type="NCBI Taxonomy" id="103734"/>
    <lineage>
        <taxon>Bacteria</taxon>
        <taxon>Bacillati</taxon>
        <taxon>Actinomycetota</taxon>
        <taxon>Actinomycetes</taxon>
        <taxon>Pseudonocardiales</taxon>
        <taxon>Pseudonocardiaceae</taxon>
        <taxon>Saccharothrix</taxon>
    </lineage>
</organism>
<dbReference type="Gene3D" id="3.40.30.10">
    <property type="entry name" value="Glutaredoxin"/>
    <property type="match status" value="1"/>
</dbReference>
<reference evidence="2 3" key="1">
    <citation type="submission" date="2018-11" db="EMBL/GenBank/DDBJ databases">
        <title>Sequencing the genomes of 1000 actinobacteria strains.</title>
        <authorList>
            <person name="Klenk H.-P."/>
        </authorList>
    </citation>
    <scope>NUCLEOTIDE SEQUENCE [LARGE SCALE GENOMIC DNA]</scope>
    <source>
        <strain evidence="2 3">DSM 44231</strain>
    </source>
</reference>
<keyword evidence="2" id="KW-0413">Isomerase</keyword>
<feature type="domain" description="DSBA-like thioredoxin" evidence="1">
    <location>
        <begin position="18"/>
        <end position="219"/>
    </location>
</feature>
<keyword evidence="3" id="KW-1185">Reference proteome</keyword>
<evidence type="ECO:0000259" key="1">
    <source>
        <dbReference type="Pfam" id="PF01323"/>
    </source>
</evidence>
<dbReference type="Proteomes" id="UP000268727">
    <property type="component" value="Unassembled WGS sequence"/>
</dbReference>
<dbReference type="AlphaFoldDB" id="A0A3N1H1Y1"/>
<dbReference type="CDD" id="cd03024">
    <property type="entry name" value="DsbA_FrnE"/>
    <property type="match status" value="1"/>
</dbReference>
<evidence type="ECO:0000313" key="2">
    <source>
        <dbReference type="EMBL" id="ROP36551.1"/>
    </source>
</evidence>
<dbReference type="PANTHER" id="PTHR13887:SF41">
    <property type="entry name" value="THIOREDOXIN SUPERFAMILY PROTEIN"/>
    <property type="match status" value="1"/>
</dbReference>
<dbReference type="SUPFAM" id="SSF52833">
    <property type="entry name" value="Thioredoxin-like"/>
    <property type="match status" value="1"/>
</dbReference>
<dbReference type="PANTHER" id="PTHR13887">
    <property type="entry name" value="GLUTATHIONE S-TRANSFERASE KAPPA"/>
    <property type="match status" value="1"/>
</dbReference>
<evidence type="ECO:0000313" key="3">
    <source>
        <dbReference type="Proteomes" id="UP000268727"/>
    </source>
</evidence>
<accession>A0A3N1H1Y1</accession>
<comment type="caution">
    <text evidence="2">The sequence shown here is derived from an EMBL/GenBank/DDBJ whole genome shotgun (WGS) entry which is preliminary data.</text>
</comment>